<keyword evidence="1" id="KW-0812">Transmembrane</keyword>
<reference evidence="2 3" key="1">
    <citation type="submission" date="2019-08" db="EMBL/GenBank/DDBJ databases">
        <title>The genome of the soybean aphid Biotype 1, its phylome, world population structure and adaptation to the North American continent.</title>
        <authorList>
            <person name="Giordano R."/>
            <person name="Donthu R.K."/>
            <person name="Hernandez A.G."/>
            <person name="Wright C.L."/>
            <person name="Zimin A.V."/>
        </authorList>
    </citation>
    <scope>NUCLEOTIDE SEQUENCE [LARGE SCALE GENOMIC DNA]</scope>
    <source>
        <tissue evidence="2">Whole aphids</tissue>
    </source>
</reference>
<evidence type="ECO:0000256" key="1">
    <source>
        <dbReference type="SAM" id="Phobius"/>
    </source>
</evidence>
<sequence>MYKCTKCLKKIILTVRRCINFCLTFGYFNVFYTIGVIIYIVYFVEITYYIISKKAPSRNLKILFYRNLAGYYIYYLQHLNINKISKENKIDNRTIKKKKTEVSRSVIFVTKLHESSNLHGIIKLATTRRTKFTYVTFFWCLRSIITPLTVTKLIPISVDDFYNDAPSNTLLFKSIVSTFKNIIRHIFSAFHRIPTRICLNPPTWYL</sequence>
<dbReference type="AlphaFoldDB" id="A0A6G0TXJ4"/>
<feature type="transmembrane region" description="Helical" evidence="1">
    <location>
        <begin position="30"/>
        <end position="51"/>
    </location>
</feature>
<keyword evidence="1" id="KW-0472">Membrane</keyword>
<comment type="caution">
    <text evidence="2">The sequence shown here is derived from an EMBL/GenBank/DDBJ whole genome shotgun (WGS) entry which is preliminary data.</text>
</comment>
<dbReference type="Proteomes" id="UP000475862">
    <property type="component" value="Unassembled WGS sequence"/>
</dbReference>
<dbReference type="EMBL" id="VYZN01000013">
    <property type="protein sequence ID" value="KAE9540868.1"/>
    <property type="molecule type" value="Genomic_DNA"/>
</dbReference>
<accession>A0A6G0TXJ4</accession>
<protein>
    <submittedName>
        <fullName evidence="2">Uncharacterized protein</fullName>
    </submittedName>
</protein>
<keyword evidence="3" id="KW-1185">Reference proteome</keyword>
<proteinExistence type="predicted"/>
<name>A0A6G0TXJ4_APHGL</name>
<evidence type="ECO:0000313" key="3">
    <source>
        <dbReference type="Proteomes" id="UP000475862"/>
    </source>
</evidence>
<organism evidence="2 3">
    <name type="scientific">Aphis glycines</name>
    <name type="common">Soybean aphid</name>
    <dbReference type="NCBI Taxonomy" id="307491"/>
    <lineage>
        <taxon>Eukaryota</taxon>
        <taxon>Metazoa</taxon>
        <taxon>Ecdysozoa</taxon>
        <taxon>Arthropoda</taxon>
        <taxon>Hexapoda</taxon>
        <taxon>Insecta</taxon>
        <taxon>Pterygota</taxon>
        <taxon>Neoptera</taxon>
        <taxon>Paraneoptera</taxon>
        <taxon>Hemiptera</taxon>
        <taxon>Sternorrhyncha</taxon>
        <taxon>Aphidomorpha</taxon>
        <taxon>Aphidoidea</taxon>
        <taxon>Aphididae</taxon>
        <taxon>Aphidini</taxon>
        <taxon>Aphis</taxon>
        <taxon>Aphis</taxon>
    </lineage>
</organism>
<keyword evidence="1" id="KW-1133">Transmembrane helix</keyword>
<gene>
    <name evidence="2" type="ORF">AGLY_004113</name>
</gene>
<evidence type="ECO:0000313" key="2">
    <source>
        <dbReference type="EMBL" id="KAE9540868.1"/>
    </source>
</evidence>